<dbReference type="InterPro" id="IPR010204">
    <property type="entry name" value="NqrC"/>
</dbReference>
<keyword evidence="22" id="KW-1185">Reference proteome</keyword>
<comment type="subcellular location">
    <subcellularLocation>
        <location evidence="16">Cell membrane</location>
        <topology evidence="16">Single-pass membrane protein</topology>
    </subcellularLocation>
</comment>
<sequence>MDKNGNAYTFIYASVMVVLVAAVLSFAAMKLKAPQQENVKIEKQQSILKSLNIEVSADKAEQVYKKTITDSYVVNTKGDQIKGDAFTVNLKEEHAKPADEQKLPVYVADLGDQGKKYIIPVRGTGLWGPIWGYLAFDSDGSTIFGATFDDEGETPGLGAQIATEGFQKQFAGKSIFNSEGKFVSIFVAKSSEKGKANPKHSVDAISGGTITSKGLQKMLQVDLSKYTEFFKKIR</sequence>
<dbReference type="GO" id="GO:0006814">
    <property type="term" value="P:sodium ion transport"/>
    <property type="evidence" value="ECO:0007669"/>
    <property type="project" value="UniProtKB-UniRule"/>
</dbReference>
<keyword evidence="9 16" id="KW-1133">Transmembrane helix</keyword>
<dbReference type="EMBL" id="BLAU01000001">
    <property type="protein sequence ID" value="GET19961.1"/>
    <property type="molecule type" value="Genomic_DNA"/>
</dbReference>
<dbReference type="EC" id="7.2.1.1" evidence="16 17"/>
<dbReference type="GO" id="GO:0010181">
    <property type="term" value="F:FMN binding"/>
    <property type="evidence" value="ECO:0007669"/>
    <property type="project" value="UniProtKB-UniRule"/>
</dbReference>
<evidence type="ECO:0000256" key="4">
    <source>
        <dbReference type="ARBA" id="ARBA00022553"/>
    </source>
</evidence>
<evidence type="ECO:0000313" key="19">
    <source>
        <dbReference type="EMBL" id="GET19961.1"/>
    </source>
</evidence>
<evidence type="ECO:0000313" key="20">
    <source>
        <dbReference type="EMBL" id="PSK85341.1"/>
    </source>
</evidence>
<evidence type="ECO:0000256" key="8">
    <source>
        <dbReference type="ARBA" id="ARBA00022967"/>
    </source>
</evidence>
<keyword evidence="15 16" id="KW-0739">Sodium transport</keyword>
<dbReference type="PANTHER" id="PTHR37838">
    <property type="entry name" value="NA(+)-TRANSLOCATING NADH-QUINONE REDUCTASE SUBUNIT C"/>
    <property type="match status" value="1"/>
</dbReference>
<reference evidence="19 22" key="2">
    <citation type="submission" date="2019-10" db="EMBL/GenBank/DDBJ databases">
        <title>Prolixibacter strains distinguished by the presence of nitrate reductase genes were adept at nitrate-dependent anaerobic corrosion of metallic iron and carbon steel.</title>
        <authorList>
            <person name="Iino T."/>
            <person name="Shono N."/>
            <person name="Ito K."/>
            <person name="Nakamura R."/>
            <person name="Sueoka K."/>
            <person name="Harayama S."/>
            <person name="Ohkuma M."/>
        </authorList>
    </citation>
    <scope>NUCLEOTIDE SEQUENCE [LARGE SCALE GENOMIC DNA]</scope>
    <source>
        <strain evidence="19 22">MIC1-1</strain>
    </source>
</reference>
<dbReference type="GO" id="GO:0016655">
    <property type="term" value="F:oxidoreductase activity, acting on NAD(P)H, quinone or similar compound as acceptor"/>
    <property type="evidence" value="ECO:0007669"/>
    <property type="project" value="UniProtKB-UniRule"/>
</dbReference>
<gene>
    <name evidence="16 19" type="primary">nqrC</name>
    <name evidence="20" type="ORF">CLV93_101296</name>
    <name evidence="19" type="ORF">JCM18694_02070</name>
</gene>
<comment type="similarity">
    <text evidence="16 17">Belongs to the NqrC family.</text>
</comment>
<evidence type="ECO:0000256" key="14">
    <source>
        <dbReference type="ARBA" id="ARBA00023136"/>
    </source>
</evidence>
<reference evidence="20 21" key="1">
    <citation type="submission" date="2018-03" db="EMBL/GenBank/DDBJ databases">
        <title>Genomic Encyclopedia of Archaeal and Bacterial Type Strains, Phase II (KMG-II): from individual species to whole genera.</title>
        <authorList>
            <person name="Goeker M."/>
        </authorList>
    </citation>
    <scope>NUCLEOTIDE SEQUENCE [LARGE SCALE GENOMIC DNA]</scope>
    <source>
        <strain evidence="20 21">DSM 27267</strain>
    </source>
</reference>
<dbReference type="EMBL" id="PYGC01000001">
    <property type="protein sequence ID" value="PSK85341.1"/>
    <property type="molecule type" value="Genomic_DNA"/>
</dbReference>
<evidence type="ECO:0000256" key="3">
    <source>
        <dbReference type="ARBA" id="ARBA00022519"/>
    </source>
</evidence>
<dbReference type="Pfam" id="PF04205">
    <property type="entry name" value="FMN_bind"/>
    <property type="match status" value="1"/>
</dbReference>
<dbReference type="OrthoDB" id="9813828at2"/>
<protein>
    <recommendedName>
        <fullName evidence="16 17">Na(+)-translocating NADH-quinone reductase subunit C</fullName>
        <shortName evidence="16 17">Na(+)-NQR subunit C</shortName>
        <shortName evidence="16 17">Na(+)-translocating NQR subunit C</shortName>
        <ecNumber evidence="16 17">7.2.1.1</ecNumber>
    </recommendedName>
    <alternativeName>
        <fullName evidence="16 17">NQR complex subunit C</fullName>
    </alternativeName>
    <alternativeName>
        <fullName evidence="16 17">NQR-1 subunit C</fullName>
    </alternativeName>
</protein>
<dbReference type="AlphaFoldDB" id="A0A2P8CK56"/>
<evidence type="ECO:0000259" key="18">
    <source>
        <dbReference type="SMART" id="SM00900"/>
    </source>
</evidence>
<keyword evidence="12 16" id="KW-0406">Ion transport</keyword>
<evidence type="ECO:0000256" key="11">
    <source>
        <dbReference type="ARBA" id="ARBA00023053"/>
    </source>
</evidence>
<evidence type="ECO:0000256" key="16">
    <source>
        <dbReference type="HAMAP-Rule" id="MF_00427"/>
    </source>
</evidence>
<feature type="modified residue" description="FMN phosphoryl threonine" evidence="16">
    <location>
        <position position="209"/>
    </location>
</feature>
<keyword evidence="10 16" id="KW-0520">NAD</keyword>
<comment type="catalytic activity">
    <reaction evidence="16 17">
        <text>a ubiquinone + n Na(+)(in) + NADH + H(+) = a ubiquinol + n Na(+)(out) + NAD(+)</text>
        <dbReference type="Rhea" id="RHEA:47748"/>
        <dbReference type="Rhea" id="RHEA-COMP:9565"/>
        <dbReference type="Rhea" id="RHEA-COMP:9566"/>
        <dbReference type="ChEBI" id="CHEBI:15378"/>
        <dbReference type="ChEBI" id="CHEBI:16389"/>
        <dbReference type="ChEBI" id="CHEBI:17976"/>
        <dbReference type="ChEBI" id="CHEBI:29101"/>
        <dbReference type="ChEBI" id="CHEBI:57540"/>
        <dbReference type="ChEBI" id="CHEBI:57945"/>
        <dbReference type="EC" id="7.2.1.1"/>
    </reaction>
</comment>
<dbReference type="InterPro" id="IPR007329">
    <property type="entry name" value="FMN-bd"/>
</dbReference>
<name>A0A2P8CK56_9BACT</name>
<comment type="subunit">
    <text evidence="16 17">Composed of six subunits; NqrA, NqrB, NqrC, NqrD, NqrE and NqrF.</text>
</comment>
<keyword evidence="8 16" id="KW-1278">Translocase</keyword>
<keyword evidence="11 16" id="KW-0915">Sodium</keyword>
<evidence type="ECO:0000256" key="6">
    <source>
        <dbReference type="ARBA" id="ARBA00022643"/>
    </source>
</evidence>
<evidence type="ECO:0000256" key="15">
    <source>
        <dbReference type="ARBA" id="ARBA00023201"/>
    </source>
</evidence>
<dbReference type="GO" id="GO:0005886">
    <property type="term" value="C:plasma membrane"/>
    <property type="evidence" value="ECO:0007669"/>
    <property type="project" value="UniProtKB-SubCell"/>
</dbReference>
<comment type="cofactor">
    <cofactor evidence="16 17">
        <name>FMN</name>
        <dbReference type="ChEBI" id="CHEBI:58210"/>
    </cofactor>
</comment>
<keyword evidence="6 16" id="KW-0288">FMN</keyword>
<comment type="caution">
    <text evidence="20">The sequence shown here is derived from an EMBL/GenBank/DDBJ whole genome shotgun (WGS) entry which is preliminary data.</text>
</comment>
<keyword evidence="14 16" id="KW-0472">Membrane</keyword>
<keyword evidence="5 16" id="KW-0285">Flavoprotein</keyword>
<dbReference type="SMART" id="SM00900">
    <property type="entry name" value="FMN_bind"/>
    <property type="match status" value="1"/>
</dbReference>
<evidence type="ECO:0000313" key="21">
    <source>
        <dbReference type="Proteomes" id="UP000240621"/>
    </source>
</evidence>
<evidence type="ECO:0000256" key="2">
    <source>
        <dbReference type="ARBA" id="ARBA00022475"/>
    </source>
</evidence>
<feature type="domain" description="FMN-binding" evidence="18">
    <location>
        <begin position="125"/>
        <end position="226"/>
    </location>
</feature>
<evidence type="ECO:0000313" key="22">
    <source>
        <dbReference type="Proteomes" id="UP000396862"/>
    </source>
</evidence>
<keyword evidence="13 16" id="KW-0830">Ubiquinone</keyword>
<keyword evidence="3" id="KW-0997">Cell inner membrane</keyword>
<keyword evidence="2 16" id="KW-1003">Cell membrane</keyword>
<evidence type="ECO:0000256" key="5">
    <source>
        <dbReference type="ARBA" id="ARBA00022630"/>
    </source>
</evidence>
<keyword evidence="1 16" id="KW-0813">Transport</keyword>
<dbReference type="Proteomes" id="UP000240621">
    <property type="component" value="Unassembled WGS sequence"/>
</dbReference>
<evidence type="ECO:0000256" key="1">
    <source>
        <dbReference type="ARBA" id="ARBA00022448"/>
    </source>
</evidence>
<evidence type="ECO:0000256" key="9">
    <source>
        <dbReference type="ARBA" id="ARBA00022989"/>
    </source>
</evidence>
<accession>A0A2P8CK56</accession>
<evidence type="ECO:0000256" key="10">
    <source>
        <dbReference type="ARBA" id="ARBA00023027"/>
    </source>
</evidence>
<comment type="caution">
    <text evidence="16">Lacks conserved residue(s) required for the propagation of feature annotation.</text>
</comment>
<keyword evidence="4 16" id="KW-0597">Phosphoprotein</keyword>
<comment type="function">
    <text evidence="16">NQR complex catalyzes the reduction of ubiquinone-1 to ubiquinol by two successive reactions, coupled with the transport of Na(+) ions from the cytoplasm to the periplasm. NqrA to NqrE are probably involved in the second step, the conversion of ubisemiquinone to ubiquinol.</text>
</comment>
<proteinExistence type="inferred from homology"/>
<keyword evidence="7 16" id="KW-0812">Transmembrane</keyword>
<dbReference type="PANTHER" id="PTHR37838:SF1">
    <property type="entry name" value="NA(+)-TRANSLOCATING NADH-QUINONE REDUCTASE SUBUNIT C"/>
    <property type="match status" value="1"/>
</dbReference>
<evidence type="ECO:0000256" key="12">
    <source>
        <dbReference type="ARBA" id="ARBA00023065"/>
    </source>
</evidence>
<dbReference type="Proteomes" id="UP000396862">
    <property type="component" value="Unassembled WGS sequence"/>
</dbReference>
<feature type="transmembrane region" description="Helical" evidence="16">
    <location>
        <begin position="6"/>
        <end position="28"/>
    </location>
</feature>
<dbReference type="PIRSF" id="PIRSF009437">
    <property type="entry name" value="NQR-1_subunit_C"/>
    <property type="match status" value="1"/>
</dbReference>
<organism evidence="20 21">
    <name type="scientific">Prolixibacter denitrificans</name>
    <dbReference type="NCBI Taxonomy" id="1541063"/>
    <lineage>
        <taxon>Bacteria</taxon>
        <taxon>Pseudomonadati</taxon>
        <taxon>Bacteroidota</taxon>
        <taxon>Bacteroidia</taxon>
        <taxon>Marinilabiliales</taxon>
        <taxon>Prolixibacteraceae</taxon>
        <taxon>Prolixibacter</taxon>
    </lineage>
</organism>
<dbReference type="NCBIfam" id="TIGR01938">
    <property type="entry name" value="nqrC"/>
    <property type="match status" value="1"/>
</dbReference>
<dbReference type="HAMAP" id="MF_00427">
    <property type="entry name" value="NqrC"/>
    <property type="match status" value="1"/>
</dbReference>
<dbReference type="RefSeq" id="WP_106540393.1">
    <property type="nucleotide sequence ID" value="NZ_BLAU01000001.1"/>
</dbReference>
<evidence type="ECO:0000256" key="13">
    <source>
        <dbReference type="ARBA" id="ARBA00023075"/>
    </source>
</evidence>
<evidence type="ECO:0000256" key="17">
    <source>
        <dbReference type="PIRNR" id="PIRNR009437"/>
    </source>
</evidence>
<evidence type="ECO:0000256" key="7">
    <source>
        <dbReference type="ARBA" id="ARBA00022692"/>
    </source>
</evidence>